<dbReference type="Pfam" id="PF12831">
    <property type="entry name" value="FAD_oxidored"/>
    <property type="match status" value="1"/>
</dbReference>
<keyword evidence="6" id="KW-0812">Transmembrane</keyword>
<dbReference type="PANTHER" id="PTHR43498:SF1">
    <property type="entry name" value="COB--COM HETERODISULFIDE REDUCTASE IRON-SULFUR SUBUNIT A"/>
    <property type="match status" value="1"/>
</dbReference>
<dbReference type="EMBL" id="JANCLU010000006">
    <property type="protein sequence ID" value="MCP8938571.1"/>
    <property type="molecule type" value="Genomic_DNA"/>
</dbReference>
<dbReference type="Gene3D" id="3.50.50.60">
    <property type="entry name" value="FAD/NAD(P)-binding domain"/>
    <property type="match status" value="1"/>
</dbReference>
<keyword evidence="6" id="KW-1133">Transmembrane helix</keyword>
<sequence length="470" mass="50585">MTDGGWMMALDRDYDVVVAGAGMAGVVAAIAAARSGARTLLTDRLAFLGGNMTAGLLGNFLSFHNMKGEQITDGIPQEIVDACIELGGAFREHRGHLPNAYGNAYSVTPIDPEVLKLVTQKLCLEAGVELLLNTYIAGTVTEGRRVTALRIVNKSGESVVRAKVFVDATGDADLVASAGGRFQLGNDEGRVMSISLFSRLGNVDLDKHLAYVKANPDEFMLGEDPYIGKTKRQIADGLKHWMDYPLVTGHYTAVKQAQAKGEFHKNRQRVVFQVTTIPGVVVLNATSLLGYDPTDGQSLTRAALEGREQIFSVWRFFRDYVPGFDKSFVLDSAALLGVRESRRIVGTRTLTTDMCVAGQKNDDDIARGSYCLDVHQPSGVIEHMHIRDGESYGIPYGTLIPEEVDGVIVAGRSLASERFANGSARCQAPIMGMGQAAGVAAALCAEHGFQPREVPVGQLRGILRQQGAVV</sequence>
<keyword evidence="6" id="KW-0472">Membrane</keyword>
<feature type="transmembrane region" description="Helical" evidence="6">
    <location>
        <begin position="45"/>
        <end position="63"/>
    </location>
</feature>
<evidence type="ECO:0000313" key="7">
    <source>
        <dbReference type="EMBL" id="MCP8938571.1"/>
    </source>
</evidence>
<evidence type="ECO:0000256" key="5">
    <source>
        <dbReference type="ARBA" id="ARBA00023014"/>
    </source>
</evidence>
<accession>A0ABT1LCA6</accession>
<evidence type="ECO:0000256" key="6">
    <source>
        <dbReference type="SAM" id="Phobius"/>
    </source>
</evidence>
<dbReference type="RefSeq" id="WP_254740632.1">
    <property type="nucleotide sequence ID" value="NZ_JANCLU010000006.1"/>
</dbReference>
<evidence type="ECO:0000256" key="4">
    <source>
        <dbReference type="ARBA" id="ARBA00023004"/>
    </source>
</evidence>
<dbReference type="SUPFAM" id="SSF51905">
    <property type="entry name" value="FAD/NAD(P)-binding domain"/>
    <property type="match status" value="1"/>
</dbReference>
<evidence type="ECO:0000256" key="2">
    <source>
        <dbReference type="ARBA" id="ARBA00022723"/>
    </source>
</evidence>
<protein>
    <submittedName>
        <fullName evidence="7">FAD-dependent oxidoreductase</fullName>
    </submittedName>
</protein>
<dbReference type="PANTHER" id="PTHR43498">
    <property type="entry name" value="FERREDOXIN:COB-COM HETERODISULFIDE REDUCTASE SUBUNIT A"/>
    <property type="match status" value="1"/>
</dbReference>
<keyword evidence="3" id="KW-0560">Oxidoreductase</keyword>
<keyword evidence="8" id="KW-1185">Reference proteome</keyword>
<keyword evidence="4" id="KW-0408">Iron</keyword>
<comment type="caution">
    <text evidence="7">The sequence shown here is derived from an EMBL/GenBank/DDBJ whole genome shotgun (WGS) entry which is preliminary data.</text>
</comment>
<reference evidence="7 8" key="1">
    <citation type="submission" date="2022-07" db="EMBL/GenBank/DDBJ databases">
        <authorList>
            <person name="Li W.-J."/>
            <person name="Deng Q.-Q."/>
        </authorList>
    </citation>
    <scope>NUCLEOTIDE SEQUENCE [LARGE SCALE GENOMIC DNA]</scope>
    <source>
        <strain evidence="7 8">SYSU M60028</strain>
    </source>
</reference>
<keyword evidence="2" id="KW-0479">Metal-binding</keyword>
<name>A0ABT1LCA6_9HYPH</name>
<feature type="transmembrane region" description="Helical" evidence="6">
    <location>
        <begin position="16"/>
        <end position="33"/>
    </location>
</feature>
<dbReference type="InterPro" id="IPR036188">
    <property type="entry name" value="FAD/NAD-bd_sf"/>
</dbReference>
<keyword evidence="1" id="KW-0004">4Fe-4S</keyword>
<proteinExistence type="predicted"/>
<evidence type="ECO:0000256" key="3">
    <source>
        <dbReference type="ARBA" id="ARBA00023002"/>
    </source>
</evidence>
<dbReference type="Proteomes" id="UP001205890">
    <property type="component" value="Unassembled WGS sequence"/>
</dbReference>
<organism evidence="7 8">
    <name type="scientific">Alsobacter ponti</name>
    <dbReference type="NCBI Taxonomy" id="2962936"/>
    <lineage>
        <taxon>Bacteria</taxon>
        <taxon>Pseudomonadati</taxon>
        <taxon>Pseudomonadota</taxon>
        <taxon>Alphaproteobacteria</taxon>
        <taxon>Hyphomicrobiales</taxon>
        <taxon>Alsobacteraceae</taxon>
        <taxon>Alsobacter</taxon>
    </lineage>
</organism>
<dbReference type="InterPro" id="IPR039650">
    <property type="entry name" value="HdrA-like"/>
</dbReference>
<evidence type="ECO:0000256" key="1">
    <source>
        <dbReference type="ARBA" id="ARBA00022485"/>
    </source>
</evidence>
<evidence type="ECO:0000313" key="8">
    <source>
        <dbReference type="Proteomes" id="UP001205890"/>
    </source>
</evidence>
<keyword evidence="5" id="KW-0411">Iron-sulfur</keyword>
<gene>
    <name evidence="7" type="ORF">NK718_08595</name>
</gene>